<sequence length="376" mass="41572">MSALYLLIPVAVAALWFVVRYRDGSLRRAWKRPAPDAPRQAPPAPAAEEPVWEFRPENYGLVPDDQVNTDLAGPDPHLVDALRAASSGDWRPASALLAGSDPEWRWIRLVSLAKAAAEDDSWLRTWRGTRPDDPGAALVAAQSLIELAWKLRGAKQAEHTDQEQFENFHRVLAQAPSALAEAARIAPAEPAPYLGMMSVALGEGWPHERMAALWGEVVARAPEHVGAHVVALQYWCAKWRGSHALMYEFAEAAAAQAQPGSLLPMLRLAAIYEELIGQRSDHPGYHSPATTAAIDALLVDVRACPPEHAWLPAARHLLVWFLWAQRRLPEAAEQLRLVDGYIGALPWKYHSNPVKLYSPVRTHITLHVARMARESA</sequence>
<dbReference type="Proteomes" id="UP000642748">
    <property type="component" value="Unassembled WGS sequence"/>
</dbReference>
<dbReference type="EMBL" id="BONZ01000030">
    <property type="protein sequence ID" value="GIH15092.1"/>
    <property type="molecule type" value="Genomic_DNA"/>
</dbReference>
<gene>
    <name evidence="1" type="ORF">Raf01_32640</name>
</gene>
<comment type="caution">
    <text evidence="1">The sequence shown here is derived from an EMBL/GenBank/DDBJ whole genome shotgun (WGS) entry which is preliminary data.</text>
</comment>
<accession>A0A8J3QRT2</accession>
<name>A0A8J3QRT2_9ACTN</name>
<protein>
    <recommendedName>
        <fullName evidence="3">DUF4034 domain-containing protein</fullName>
    </recommendedName>
</protein>
<keyword evidence="2" id="KW-1185">Reference proteome</keyword>
<organism evidence="1 2">
    <name type="scientific">Rugosimonospora africana</name>
    <dbReference type="NCBI Taxonomy" id="556532"/>
    <lineage>
        <taxon>Bacteria</taxon>
        <taxon>Bacillati</taxon>
        <taxon>Actinomycetota</taxon>
        <taxon>Actinomycetes</taxon>
        <taxon>Micromonosporales</taxon>
        <taxon>Micromonosporaceae</taxon>
        <taxon>Rugosimonospora</taxon>
    </lineage>
</organism>
<dbReference type="RefSeq" id="WP_203918719.1">
    <property type="nucleotide sequence ID" value="NZ_BONZ01000030.1"/>
</dbReference>
<evidence type="ECO:0000313" key="1">
    <source>
        <dbReference type="EMBL" id="GIH15092.1"/>
    </source>
</evidence>
<reference evidence="1" key="1">
    <citation type="submission" date="2021-01" db="EMBL/GenBank/DDBJ databases">
        <title>Whole genome shotgun sequence of Rugosimonospora africana NBRC 104875.</title>
        <authorList>
            <person name="Komaki H."/>
            <person name="Tamura T."/>
        </authorList>
    </citation>
    <scope>NUCLEOTIDE SEQUENCE</scope>
    <source>
        <strain evidence="1">NBRC 104875</strain>
    </source>
</reference>
<dbReference type="AlphaFoldDB" id="A0A8J3QRT2"/>
<evidence type="ECO:0000313" key="2">
    <source>
        <dbReference type="Proteomes" id="UP000642748"/>
    </source>
</evidence>
<proteinExistence type="predicted"/>
<evidence type="ECO:0008006" key="3">
    <source>
        <dbReference type="Google" id="ProtNLM"/>
    </source>
</evidence>